<keyword evidence="5" id="KW-1185">Reference proteome</keyword>
<dbReference type="PANTHER" id="PTHR43037">
    <property type="entry name" value="UNNAMED PRODUCT-RELATED"/>
    <property type="match status" value="1"/>
</dbReference>
<evidence type="ECO:0000313" key="4">
    <source>
        <dbReference type="EMBL" id="MFC0534139.1"/>
    </source>
</evidence>
<comment type="caution">
    <text evidence="4">The sequence shown here is derived from an EMBL/GenBank/DDBJ whole genome shotgun (WGS) entry which is preliminary data.</text>
</comment>
<evidence type="ECO:0000313" key="5">
    <source>
        <dbReference type="Proteomes" id="UP001589867"/>
    </source>
</evidence>
<dbReference type="InterPro" id="IPR000801">
    <property type="entry name" value="Esterase-like"/>
</dbReference>
<sequence>MSDVDTTRWRRRLIAALTLPLLAACTASPEPASGLVTLDLDDRPFQLHVPEAYDAGTRAPLVVLLHGYTSHAEEAADYFGLTAEADRRGFLVAMPEGTENREGHQFWNATPACCDFHGSGVDDSGYLSRLIDRVASAYAVDPARVYFVGHSNGGFMALRMACDHAGKVTAVVSLAGAATDHAAGCAPSRPVSVLQIHGTADRTILFDGHAGRYPSAPDTVALWRRLDGCADQPDTSAAPLDLDSGLAGAETTVLGYQAGCGAGSRVELWTIEEGGHIPAPTGAFPTAVADFLLARVAPAR</sequence>
<dbReference type="SUPFAM" id="SSF53474">
    <property type="entry name" value="alpha/beta-Hydrolases"/>
    <property type="match status" value="1"/>
</dbReference>
<keyword evidence="1 3" id="KW-0732">Signal</keyword>
<dbReference type="RefSeq" id="WP_377262592.1">
    <property type="nucleotide sequence ID" value="NZ_JBHLUH010000103.1"/>
</dbReference>
<evidence type="ECO:0000256" key="3">
    <source>
        <dbReference type="SAM" id="SignalP"/>
    </source>
</evidence>
<evidence type="ECO:0000256" key="1">
    <source>
        <dbReference type="ARBA" id="ARBA00022729"/>
    </source>
</evidence>
<dbReference type="PANTHER" id="PTHR43037:SF5">
    <property type="entry name" value="FERULOYL ESTERASE"/>
    <property type="match status" value="1"/>
</dbReference>
<accession>A0ABV6MHW2</accession>
<reference evidence="4 5" key="1">
    <citation type="submission" date="2024-09" db="EMBL/GenBank/DDBJ databases">
        <authorList>
            <person name="Sun Q."/>
            <person name="Mori K."/>
        </authorList>
    </citation>
    <scope>NUCLEOTIDE SEQUENCE [LARGE SCALE GENOMIC DNA]</scope>
    <source>
        <strain evidence="4 5">TBRC 3947</strain>
    </source>
</reference>
<dbReference type="Pfam" id="PF00756">
    <property type="entry name" value="Esterase"/>
    <property type="match status" value="1"/>
</dbReference>
<dbReference type="GO" id="GO:0016787">
    <property type="term" value="F:hydrolase activity"/>
    <property type="evidence" value="ECO:0007669"/>
    <property type="project" value="UniProtKB-KW"/>
</dbReference>
<dbReference type="InterPro" id="IPR050955">
    <property type="entry name" value="Plant_Biomass_Hydrol_Est"/>
</dbReference>
<dbReference type="Proteomes" id="UP001589867">
    <property type="component" value="Unassembled WGS sequence"/>
</dbReference>
<feature type="signal peptide" evidence="3">
    <location>
        <begin position="1"/>
        <end position="32"/>
    </location>
</feature>
<protein>
    <submittedName>
        <fullName evidence="4">Alpha/beta hydrolase family esterase</fullName>
    </submittedName>
</protein>
<name>A0ABV6MHW2_9ACTN</name>
<keyword evidence="2 4" id="KW-0378">Hydrolase</keyword>
<feature type="chain" id="PRO_5046083999" evidence="3">
    <location>
        <begin position="33"/>
        <end position="300"/>
    </location>
</feature>
<gene>
    <name evidence="4" type="ORF">ACFFIA_41780</name>
</gene>
<organism evidence="4 5">
    <name type="scientific">Phytohabitans kaempferiae</name>
    <dbReference type="NCBI Taxonomy" id="1620943"/>
    <lineage>
        <taxon>Bacteria</taxon>
        <taxon>Bacillati</taxon>
        <taxon>Actinomycetota</taxon>
        <taxon>Actinomycetes</taxon>
        <taxon>Micromonosporales</taxon>
        <taxon>Micromonosporaceae</taxon>
    </lineage>
</organism>
<proteinExistence type="predicted"/>
<dbReference type="Gene3D" id="3.40.50.1820">
    <property type="entry name" value="alpha/beta hydrolase"/>
    <property type="match status" value="1"/>
</dbReference>
<dbReference type="EMBL" id="JBHLUH010000103">
    <property type="protein sequence ID" value="MFC0534139.1"/>
    <property type="molecule type" value="Genomic_DNA"/>
</dbReference>
<dbReference type="InterPro" id="IPR029058">
    <property type="entry name" value="AB_hydrolase_fold"/>
</dbReference>
<evidence type="ECO:0000256" key="2">
    <source>
        <dbReference type="ARBA" id="ARBA00022801"/>
    </source>
</evidence>